<evidence type="ECO:0000313" key="9">
    <source>
        <dbReference type="EMBL" id="KAA8571198.1"/>
    </source>
</evidence>
<dbReference type="GO" id="GO:0022857">
    <property type="term" value="F:transmembrane transporter activity"/>
    <property type="evidence" value="ECO:0007669"/>
    <property type="project" value="InterPro"/>
</dbReference>
<evidence type="ECO:0000256" key="1">
    <source>
        <dbReference type="ARBA" id="ARBA00004141"/>
    </source>
</evidence>
<keyword evidence="2" id="KW-0813">Transport</keyword>
<feature type="transmembrane region" description="Helical" evidence="7">
    <location>
        <begin position="329"/>
        <end position="347"/>
    </location>
</feature>
<keyword evidence="3 7" id="KW-0812">Transmembrane</keyword>
<evidence type="ECO:0000256" key="6">
    <source>
        <dbReference type="SAM" id="MobiDB-lite"/>
    </source>
</evidence>
<feature type="transmembrane region" description="Helical" evidence="7">
    <location>
        <begin position="483"/>
        <end position="507"/>
    </location>
</feature>
<dbReference type="GO" id="GO:0016020">
    <property type="term" value="C:membrane"/>
    <property type="evidence" value="ECO:0007669"/>
    <property type="project" value="UniProtKB-SubCell"/>
</dbReference>
<dbReference type="PANTHER" id="PTHR43791:SF91">
    <property type="entry name" value="MAJOR FACILITATOR SUPERFAMILY (MFS) PROFILE DOMAIN-CONTAINING PROTEIN-RELATED"/>
    <property type="match status" value="1"/>
</dbReference>
<feature type="transmembrane region" description="Helical" evidence="7">
    <location>
        <begin position="421"/>
        <end position="438"/>
    </location>
</feature>
<feature type="compositionally biased region" description="Basic and acidic residues" evidence="6">
    <location>
        <begin position="23"/>
        <end position="40"/>
    </location>
</feature>
<dbReference type="InterPro" id="IPR036259">
    <property type="entry name" value="MFS_trans_sf"/>
</dbReference>
<keyword evidence="10" id="KW-1185">Reference proteome</keyword>
<dbReference type="SUPFAM" id="SSF103473">
    <property type="entry name" value="MFS general substrate transporter"/>
    <property type="match status" value="1"/>
</dbReference>
<dbReference type="FunFam" id="1.20.1250.20:FF:000018">
    <property type="entry name" value="MFS transporter permease"/>
    <property type="match status" value="1"/>
</dbReference>
<name>A0A5M9JNV8_MONFR</name>
<dbReference type="InterPro" id="IPR020846">
    <property type="entry name" value="MFS_dom"/>
</dbReference>
<feature type="transmembrane region" description="Helical" evidence="7">
    <location>
        <begin position="259"/>
        <end position="281"/>
    </location>
</feature>
<feature type="region of interest" description="Disordered" evidence="6">
    <location>
        <begin position="535"/>
        <end position="563"/>
    </location>
</feature>
<dbReference type="EMBL" id="VICG01000006">
    <property type="protein sequence ID" value="KAA8571198.1"/>
    <property type="molecule type" value="Genomic_DNA"/>
</dbReference>
<dbReference type="OrthoDB" id="2985014at2759"/>
<evidence type="ECO:0000313" key="10">
    <source>
        <dbReference type="Proteomes" id="UP000322873"/>
    </source>
</evidence>
<evidence type="ECO:0000259" key="8">
    <source>
        <dbReference type="PROSITE" id="PS50850"/>
    </source>
</evidence>
<feature type="domain" description="Major facilitator superfamily (MFS) profile" evidence="8">
    <location>
        <begin position="94"/>
        <end position="512"/>
    </location>
</feature>
<dbReference type="Gene3D" id="1.20.1250.20">
    <property type="entry name" value="MFS general substrate transporter like domains"/>
    <property type="match status" value="2"/>
</dbReference>
<dbReference type="InterPro" id="IPR011701">
    <property type="entry name" value="MFS"/>
</dbReference>
<dbReference type="VEuPathDB" id="FungiDB:MFRU_075g00120"/>
<reference evidence="9 10" key="1">
    <citation type="submission" date="2019-06" db="EMBL/GenBank/DDBJ databases">
        <title>Genome Sequence of the Brown Rot Fungal Pathogen Monilinia fructicola.</title>
        <authorList>
            <person name="De Miccolis Angelini R.M."/>
            <person name="Landi L."/>
            <person name="Abate D."/>
            <person name="Pollastro S."/>
            <person name="Romanazzi G."/>
            <person name="Faretra F."/>
        </authorList>
    </citation>
    <scope>NUCLEOTIDE SEQUENCE [LARGE SCALE GENOMIC DNA]</scope>
    <source>
        <strain evidence="9 10">Mfrc123</strain>
    </source>
</reference>
<feature type="compositionally biased region" description="Polar residues" evidence="6">
    <location>
        <begin position="1"/>
        <end position="21"/>
    </location>
</feature>
<dbReference type="AlphaFoldDB" id="A0A5M9JNV8"/>
<dbReference type="PANTHER" id="PTHR43791">
    <property type="entry name" value="PERMEASE-RELATED"/>
    <property type="match status" value="1"/>
</dbReference>
<keyword evidence="5 7" id="KW-0472">Membrane</keyword>
<evidence type="ECO:0000256" key="4">
    <source>
        <dbReference type="ARBA" id="ARBA00022989"/>
    </source>
</evidence>
<evidence type="ECO:0000256" key="2">
    <source>
        <dbReference type="ARBA" id="ARBA00022448"/>
    </source>
</evidence>
<protein>
    <recommendedName>
        <fullName evidence="8">Major facilitator superfamily (MFS) profile domain-containing protein</fullName>
    </recommendedName>
</protein>
<feature type="transmembrane region" description="Helical" evidence="7">
    <location>
        <begin position="227"/>
        <end position="247"/>
    </location>
</feature>
<feature type="transmembrane region" description="Helical" evidence="7">
    <location>
        <begin position="367"/>
        <end position="387"/>
    </location>
</feature>
<evidence type="ECO:0000256" key="5">
    <source>
        <dbReference type="ARBA" id="ARBA00023136"/>
    </source>
</evidence>
<comment type="subcellular location">
    <subcellularLocation>
        <location evidence="1">Membrane</location>
        <topology evidence="1">Multi-pass membrane protein</topology>
    </subcellularLocation>
</comment>
<accession>A0A5M9JNV8</accession>
<dbReference type="Pfam" id="PF07690">
    <property type="entry name" value="MFS_1"/>
    <property type="match status" value="1"/>
</dbReference>
<sequence>MSSKQSTSVIVSGGRESTGTPNYEKRTNSPDIFESGHADKSSGQLHYVPRGQEIAGAGLSTDSITGYEAEQMQARASLTFEEEKKLLRRIDWHLMPLLSICFLLKNIDALNVSNVRIMNTGTDQNILKELEMSSNEFNFVSTIYYIPYIIAEAPSNLFVKRLLPSKWQSRIMITWGTTLCCHAAVKNKQGLYVARFFLGLFEAGLFPGVILQLCYWYRPDEMSRRLLYFYMLGNFSTVISGVLAYAFNGVSGYSGLSGWQWVFLIEGLVTVVFGISLMVLLPDFPPHAKWLTEKEKAFVQARLPRNAPRSSEKNFDIREIFKNLKDIKMWLFTLCWASFTVGTYGLTFYQPTVVANLGLTSIAQSQLLNIPTAFLTIAIIGIFGIWADTARLPRPLFPLFSMFGILACYSVLYTFPNTGGVYAATLIASSLASSWYPMMWPWRVQTTSRATGSAFSIGFVNSYGQIGGALGPQIFRSQYAPHYVVSFAIAMTLVGFAIVMNLVTWWFTRRVERETRVLKLARIRAGERGETVLEDVDIGESESKREGMGARKRREGGGGGEKV</sequence>
<evidence type="ECO:0000256" key="7">
    <source>
        <dbReference type="SAM" id="Phobius"/>
    </source>
</evidence>
<feature type="transmembrane region" description="Helical" evidence="7">
    <location>
        <begin position="450"/>
        <end position="471"/>
    </location>
</feature>
<feature type="region of interest" description="Disordered" evidence="6">
    <location>
        <begin position="1"/>
        <end position="41"/>
    </location>
</feature>
<feature type="transmembrane region" description="Helical" evidence="7">
    <location>
        <begin position="396"/>
        <end position="415"/>
    </location>
</feature>
<comment type="caution">
    <text evidence="9">The sequence shown here is derived from an EMBL/GenBank/DDBJ whole genome shotgun (WGS) entry which is preliminary data.</text>
</comment>
<keyword evidence="4 7" id="KW-1133">Transmembrane helix</keyword>
<gene>
    <name evidence="9" type="ORF">EYC84_000534</name>
</gene>
<evidence type="ECO:0000256" key="3">
    <source>
        <dbReference type="ARBA" id="ARBA00022692"/>
    </source>
</evidence>
<proteinExistence type="predicted"/>
<feature type="transmembrane region" description="Helical" evidence="7">
    <location>
        <begin position="191"/>
        <end position="215"/>
    </location>
</feature>
<dbReference type="PROSITE" id="PS50850">
    <property type="entry name" value="MFS"/>
    <property type="match status" value="1"/>
</dbReference>
<organism evidence="9 10">
    <name type="scientific">Monilinia fructicola</name>
    <name type="common">Brown rot fungus</name>
    <name type="synonym">Ciboria fructicola</name>
    <dbReference type="NCBI Taxonomy" id="38448"/>
    <lineage>
        <taxon>Eukaryota</taxon>
        <taxon>Fungi</taxon>
        <taxon>Dikarya</taxon>
        <taxon>Ascomycota</taxon>
        <taxon>Pezizomycotina</taxon>
        <taxon>Leotiomycetes</taxon>
        <taxon>Helotiales</taxon>
        <taxon>Sclerotiniaceae</taxon>
        <taxon>Monilinia</taxon>
    </lineage>
</organism>
<dbReference type="Proteomes" id="UP000322873">
    <property type="component" value="Unassembled WGS sequence"/>
</dbReference>